<dbReference type="Proteomes" id="UP000693970">
    <property type="component" value="Unassembled WGS sequence"/>
</dbReference>
<dbReference type="GO" id="GO:0005634">
    <property type="term" value="C:nucleus"/>
    <property type="evidence" value="ECO:0007669"/>
    <property type="project" value="TreeGrafter"/>
</dbReference>
<evidence type="ECO:0000259" key="7">
    <source>
        <dbReference type="Pfam" id="PF00294"/>
    </source>
</evidence>
<feature type="active site" description="Proton acceptor" evidence="6">
    <location>
        <position position="327"/>
    </location>
</feature>
<evidence type="ECO:0000256" key="2">
    <source>
        <dbReference type="ARBA" id="ARBA00022679"/>
    </source>
</evidence>
<dbReference type="InterPro" id="IPR011611">
    <property type="entry name" value="PfkB_dom"/>
</dbReference>
<evidence type="ECO:0000256" key="3">
    <source>
        <dbReference type="ARBA" id="ARBA00022741"/>
    </source>
</evidence>
<gene>
    <name evidence="8" type="ORF">IV203_033867</name>
</gene>
<dbReference type="EMBL" id="JAGRRH010000002">
    <property type="protein sequence ID" value="KAG7373143.1"/>
    <property type="molecule type" value="Genomic_DNA"/>
</dbReference>
<organism evidence="8 9">
    <name type="scientific">Nitzschia inconspicua</name>
    <dbReference type="NCBI Taxonomy" id="303405"/>
    <lineage>
        <taxon>Eukaryota</taxon>
        <taxon>Sar</taxon>
        <taxon>Stramenopiles</taxon>
        <taxon>Ochrophyta</taxon>
        <taxon>Bacillariophyta</taxon>
        <taxon>Bacillariophyceae</taxon>
        <taxon>Bacillariophycidae</taxon>
        <taxon>Bacillariales</taxon>
        <taxon>Bacillariaceae</taxon>
        <taxon>Nitzschia</taxon>
    </lineage>
</organism>
<dbReference type="GO" id="GO:0004001">
    <property type="term" value="F:adenosine kinase activity"/>
    <property type="evidence" value="ECO:0007669"/>
    <property type="project" value="InterPro"/>
</dbReference>
<keyword evidence="2" id="KW-0808">Transferase</keyword>
<dbReference type="Pfam" id="PF00294">
    <property type="entry name" value="PfkB"/>
    <property type="match status" value="1"/>
</dbReference>
<comment type="similarity">
    <text evidence="1">Belongs to the carbohydrate kinase PfkB family.</text>
</comment>
<dbReference type="GO" id="GO:0005829">
    <property type="term" value="C:cytosol"/>
    <property type="evidence" value="ECO:0007669"/>
    <property type="project" value="TreeGrafter"/>
</dbReference>
<dbReference type="GO" id="GO:0005524">
    <property type="term" value="F:ATP binding"/>
    <property type="evidence" value="ECO:0007669"/>
    <property type="project" value="UniProtKB-KW"/>
</dbReference>
<reference evidence="8" key="1">
    <citation type="journal article" date="2021" name="Sci. Rep.">
        <title>Diploid genomic architecture of Nitzschia inconspicua, an elite biomass production diatom.</title>
        <authorList>
            <person name="Oliver A."/>
            <person name="Podell S."/>
            <person name="Pinowska A."/>
            <person name="Traller J.C."/>
            <person name="Smith S.R."/>
            <person name="McClure R."/>
            <person name="Beliaev A."/>
            <person name="Bohutskyi P."/>
            <person name="Hill E.A."/>
            <person name="Rabines A."/>
            <person name="Zheng H."/>
            <person name="Allen L.Z."/>
            <person name="Kuo A."/>
            <person name="Grigoriev I.V."/>
            <person name="Allen A.E."/>
            <person name="Hazlebeck D."/>
            <person name="Allen E.E."/>
        </authorList>
    </citation>
    <scope>NUCLEOTIDE SEQUENCE</scope>
    <source>
        <strain evidence="8">Hildebrandi</strain>
    </source>
</reference>
<keyword evidence="4 8" id="KW-0418">Kinase</keyword>
<dbReference type="PANTHER" id="PTHR45769">
    <property type="entry name" value="ADENOSINE KINASE"/>
    <property type="match status" value="1"/>
</dbReference>
<protein>
    <submittedName>
        <fullName evidence="8">PfkB carbohydrate kinase family protein</fullName>
    </submittedName>
</protein>
<keyword evidence="5" id="KW-0067">ATP-binding</keyword>
<evidence type="ECO:0000256" key="5">
    <source>
        <dbReference type="ARBA" id="ARBA00022840"/>
    </source>
</evidence>
<comment type="caution">
    <text evidence="8">The sequence shown here is derived from an EMBL/GenBank/DDBJ whole genome shotgun (WGS) entry which is preliminary data.</text>
</comment>
<dbReference type="InterPro" id="IPR002173">
    <property type="entry name" value="Carboh/pur_kinase_PfkB_CS"/>
</dbReference>
<evidence type="ECO:0000256" key="1">
    <source>
        <dbReference type="ARBA" id="ARBA00010688"/>
    </source>
</evidence>
<proteinExistence type="inferred from homology"/>
<evidence type="ECO:0000256" key="6">
    <source>
        <dbReference type="PIRSR" id="PIRSR601805-1"/>
    </source>
</evidence>
<dbReference type="GO" id="GO:0006144">
    <property type="term" value="P:purine nucleobase metabolic process"/>
    <property type="evidence" value="ECO:0007669"/>
    <property type="project" value="TreeGrafter"/>
</dbReference>
<reference evidence="8" key="2">
    <citation type="submission" date="2021-04" db="EMBL/GenBank/DDBJ databases">
        <authorList>
            <person name="Podell S."/>
        </authorList>
    </citation>
    <scope>NUCLEOTIDE SEQUENCE</scope>
    <source>
        <strain evidence="8">Hildebrandi</strain>
    </source>
</reference>
<keyword evidence="9" id="KW-1185">Reference proteome</keyword>
<evidence type="ECO:0000313" key="9">
    <source>
        <dbReference type="Proteomes" id="UP000693970"/>
    </source>
</evidence>
<dbReference type="InterPro" id="IPR001805">
    <property type="entry name" value="Adenokinase"/>
</dbReference>
<feature type="domain" description="Carbohydrate kinase PfkB" evidence="7">
    <location>
        <begin position="111"/>
        <end position="338"/>
    </location>
</feature>
<keyword evidence="3" id="KW-0547">Nucleotide-binding</keyword>
<dbReference type="PROSITE" id="PS00584">
    <property type="entry name" value="PFKB_KINASES_2"/>
    <property type="match status" value="1"/>
</dbReference>
<dbReference type="OrthoDB" id="204058at2759"/>
<sequence length="419" mass="46252">MSLLNQSSDPSASSDVSFHIVGDAYIDFFCFLDGEWPENGGDSRLNQPVKCHAGGSSTNTATHLKSLLQFFAPMPSPITLDNTHDTTNGNNNTELVVKPSVKLHTVLNPHDHYGQILLDHAEYHGFPIHNCWTEEDAASNATTGHCIAIISGGERSFMTHQGVVEDFDASHINIEEMIDVPTNLHLHIAGFYNIPGFWNGKLQEKVSLIRKQRQRRHPHKTTTVSLVTQHDATKVWDGGLKDLLPLLDFVIMNDLEAQSIVKQGGLNVDNYEHEHLCWAEYFGALDKTCNVIVTRGEKGAIALRDKQILGKQKPIVVKAIDPTGAGDSFTAGFIHGLWSWKRAHPHSPPEQMNGGFRRELWPLVAIEEGMRWGVSVGSAAVLIRGASIPPKGEDIQAFLEQAKEPEYPIASEGYYSAEG</sequence>
<evidence type="ECO:0000256" key="4">
    <source>
        <dbReference type="ARBA" id="ARBA00022777"/>
    </source>
</evidence>
<dbReference type="PANTHER" id="PTHR45769:SF3">
    <property type="entry name" value="ADENOSINE KINASE"/>
    <property type="match status" value="1"/>
</dbReference>
<name>A0A9K3M3N7_9STRA</name>
<dbReference type="AlphaFoldDB" id="A0A9K3M3N7"/>
<accession>A0A9K3M3N7</accession>
<dbReference type="GO" id="GO:0006166">
    <property type="term" value="P:purine ribonucleoside salvage"/>
    <property type="evidence" value="ECO:0007669"/>
    <property type="project" value="InterPro"/>
</dbReference>
<evidence type="ECO:0000313" key="8">
    <source>
        <dbReference type="EMBL" id="KAG7373143.1"/>
    </source>
</evidence>